<evidence type="ECO:0008006" key="3">
    <source>
        <dbReference type="Google" id="ProtNLM"/>
    </source>
</evidence>
<dbReference type="InterPro" id="IPR009057">
    <property type="entry name" value="Homeodomain-like_sf"/>
</dbReference>
<accession>A0ABN6XQJ7</accession>
<evidence type="ECO:0000313" key="1">
    <source>
        <dbReference type="EMBL" id="BDZ47262.1"/>
    </source>
</evidence>
<dbReference type="Proteomes" id="UP001321498">
    <property type="component" value="Chromosome"/>
</dbReference>
<organism evidence="1 2">
    <name type="scientific">Naasia aerilata</name>
    <dbReference type="NCBI Taxonomy" id="1162966"/>
    <lineage>
        <taxon>Bacteria</taxon>
        <taxon>Bacillati</taxon>
        <taxon>Actinomycetota</taxon>
        <taxon>Actinomycetes</taxon>
        <taxon>Micrococcales</taxon>
        <taxon>Microbacteriaceae</taxon>
        <taxon>Naasia</taxon>
    </lineage>
</organism>
<dbReference type="EMBL" id="AP027731">
    <property type="protein sequence ID" value="BDZ47262.1"/>
    <property type="molecule type" value="Genomic_DNA"/>
</dbReference>
<reference evidence="2" key="1">
    <citation type="journal article" date="2019" name="Int. J. Syst. Evol. Microbiol.">
        <title>The Global Catalogue of Microorganisms (GCM) 10K type strain sequencing project: providing services to taxonomists for standard genome sequencing and annotation.</title>
        <authorList>
            <consortium name="The Broad Institute Genomics Platform"/>
            <consortium name="The Broad Institute Genome Sequencing Center for Infectious Disease"/>
            <person name="Wu L."/>
            <person name="Ma J."/>
        </authorList>
    </citation>
    <scope>NUCLEOTIDE SEQUENCE [LARGE SCALE GENOMIC DNA]</scope>
    <source>
        <strain evidence="2">NBRC 108725</strain>
    </source>
</reference>
<dbReference type="SUPFAM" id="SSF46689">
    <property type="entry name" value="Homeodomain-like"/>
    <property type="match status" value="1"/>
</dbReference>
<gene>
    <name evidence="1" type="ORF">GCM10025866_31710</name>
</gene>
<dbReference type="Gene3D" id="1.10.357.10">
    <property type="entry name" value="Tetracycline Repressor, domain 2"/>
    <property type="match status" value="1"/>
</dbReference>
<evidence type="ECO:0000313" key="2">
    <source>
        <dbReference type="Proteomes" id="UP001321498"/>
    </source>
</evidence>
<keyword evidence="2" id="KW-1185">Reference proteome</keyword>
<protein>
    <recommendedName>
        <fullName evidence="3">TetR family transcriptional regulator</fullName>
    </recommendedName>
</protein>
<proteinExistence type="predicted"/>
<dbReference type="RefSeq" id="WP_286277206.1">
    <property type="nucleotide sequence ID" value="NZ_AP027731.1"/>
</dbReference>
<sequence>MTLLDPDTTTEDRTRILTAAYRLFSSRDSEVTFADVASAASVPVEEIQRRFPEVSVLVAAALEHASHQWAMDAAEATVRTGARTAEDRLLALFAVYEEWFGRADFDAAGLMTMLGRSGRIERDGRRMLLHVERMRRMLSTLAAEAGLGDPDDFALSFHVLLKGAVISAIEGDSAAIQRARGLAKTLIAVHRPAGEARRDRVTLAPGGDEREWLVLSETAAARGENAVAIVRQERQGYCCYPNVVGFERLGPYESLEEAYEAVVSRVAPAAAVK</sequence>
<name>A0ABN6XQJ7_9MICO</name>